<dbReference type="PANTHER" id="PTHR46797:SF1">
    <property type="entry name" value="METHYLPHOSPHONATE SYNTHASE"/>
    <property type="match status" value="1"/>
</dbReference>
<dbReference type="OrthoDB" id="9814553at2"/>
<evidence type="ECO:0000259" key="2">
    <source>
        <dbReference type="PROSITE" id="PS50943"/>
    </source>
</evidence>
<evidence type="ECO:0000256" key="1">
    <source>
        <dbReference type="ARBA" id="ARBA00023125"/>
    </source>
</evidence>
<evidence type="ECO:0000313" key="3">
    <source>
        <dbReference type="EMBL" id="RRK10311.1"/>
    </source>
</evidence>
<feature type="domain" description="HTH cro/C1-type" evidence="2">
    <location>
        <begin position="9"/>
        <end position="64"/>
    </location>
</feature>
<comment type="caution">
    <text evidence="3">The sequence shown here is derived from an EMBL/GenBank/DDBJ whole genome shotgun (WGS) entry which is preliminary data.</text>
</comment>
<name>A0A3R8J6N3_9LACO</name>
<dbReference type="GO" id="GO:0003677">
    <property type="term" value="F:DNA binding"/>
    <property type="evidence" value="ECO:0007669"/>
    <property type="project" value="UniProtKB-KW"/>
</dbReference>
<dbReference type="InterPro" id="IPR050807">
    <property type="entry name" value="TransReg_Diox_bact_type"/>
</dbReference>
<dbReference type="EMBL" id="QWZQ01000024">
    <property type="protein sequence ID" value="RRK10311.1"/>
    <property type="molecule type" value="Genomic_DNA"/>
</dbReference>
<sequence>MQNSVGGNIASERRAQNMTQEQLAEFSDLTINYLSKIERGISKQLSANTLYKISKALGVSMDSLMTSEKSRVIQPMAPNQKQLNHYLNTLDIATREQLSKALLEVLKVSNKGQQALK</sequence>
<dbReference type="CDD" id="cd00093">
    <property type="entry name" value="HTH_XRE"/>
    <property type="match status" value="1"/>
</dbReference>
<dbReference type="Proteomes" id="UP000283633">
    <property type="component" value="Unassembled WGS sequence"/>
</dbReference>
<keyword evidence="4" id="KW-1185">Reference proteome</keyword>
<dbReference type="SMART" id="SM00530">
    <property type="entry name" value="HTH_XRE"/>
    <property type="match status" value="1"/>
</dbReference>
<dbReference type="InterPro" id="IPR001387">
    <property type="entry name" value="Cro/C1-type_HTH"/>
</dbReference>
<evidence type="ECO:0000313" key="4">
    <source>
        <dbReference type="Proteomes" id="UP000283633"/>
    </source>
</evidence>
<dbReference type="Pfam" id="PF01381">
    <property type="entry name" value="HTH_3"/>
    <property type="match status" value="1"/>
</dbReference>
<dbReference type="Gene3D" id="1.10.260.40">
    <property type="entry name" value="lambda repressor-like DNA-binding domains"/>
    <property type="match status" value="1"/>
</dbReference>
<dbReference type="GO" id="GO:0003700">
    <property type="term" value="F:DNA-binding transcription factor activity"/>
    <property type="evidence" value="ECO:0007669"/>
    <property type="project" value="TreeGrafter"/>
</dbReference>
<protein>
    <submittedName>
        <fullName evidence="3">XRE family transcriptional regulator</fullName>
    </submittedName>
</protein>
<organism evidence="3 4">
    <name type="scientific">Lactiplantibacillus garii</name>
    <dbReference type="NCBI Taxonomy" id="2306423"/>
    <lineage>
        <taxon>Bacteria</taxon>
        <taxon>Bacillati</taxon>
        <taxon>Bacillota</taxon>
        <taxon>Bacilli</taxon>
        <taxon>Lactobacillales</taxon>
        <taxon>Lactobacillaceae</taxon>
        <taxon>Lactiplantibacillus</taxon>
    </lineage>
</organism>
<keyword evidence="1" id="KW-0238">DNA-binding</keyword>
<dbReference type="RefSeq" id="WP_125072464.1">
    <property type="nucleotide sequence ID" value="NZ_QWZQ01000024.1"/>
</dbReference>
<proteinExistence type="predicted"/>
<dbReference type="PROSITE" id="PS50943">
    <property type="entry name" value="HTH_CROC1"/>
    <property type="match status" value="1"/>
</dbReference>
<dbReference type="GO" id="GO:0005829">
    <property type="term" value="C:cytosol"/>
    <property type="evidence" value="ECO:0007669"/>
    <property type="project" value="TreeGrafter"/>
</dbReference>
<accession>A0A3R8J6N3</accession>
<dbReference type="AlphaFoldDB" id="A0A3R8J6N3"/>
<reference evidence="3 4" key="1">
    <citation type="submission" date="2018-08" db="EMBL/GenBank/DDBJ databases">
        <title>Genome Lactobacillus garii FI11369.</title>
        <authorList>
            <person name="Diaz M."/>
            <person name="Narbad A."/>
        </authorList>
    </citation>
    <scope>NUCLEOTIDE SEQUENCE [LARGE SCALE GENOMIC DNA]</scope>
    <source>
        <strain evidence="3 4">FI11369</strain>
    </source>
</reference>
<dbReference type="SUPFAM" id="SSF47413">
    <property type="entry name" value="lambda repressor-like DNA-binding domains"/>
    <property type="match status" value="1"/>
</dbReference>
<gene>
    <name evidence="3" type="ORF">D1831_08310</name>
</gene>
<dbReference type="PANTHER" id="PTHR46797">
    <property type="entry name" value="HTH-TYPE TRANSCRIPTIONAL REGULATOR"/>
    <property type="match status" value="1"/>
</dbReference>
<dbReference type="InterPro" id="IPR010982">
    <property type="entry name" value="Lambda_DNA-bd_dom_sf"/>
</dbReference>